<sequence length="209" mass="24957">MVTYKTESIWDHYFHSNEANKSFRYFLDLSESIKYWTSTVYIHLATEKYGSEYFAPGYQDPLFSGYSDYKSLHNCFITREIVYKIYNEEFREKQKGTYRAYDFILFNYYNSVKVFEGFLNCLKWVKDKMNNPKICIGENGFPEEDGIDESETKIAYHTIHLNSLSVIAYWKRFGIYAVDFNDESRSCSKKNSSPFFQQLFQTKKLQIKN</sequence>
<dbReference type="AlphaFoldDB" id="A0A6G0YN49"/>
<dbReference type="Proteomes" id="UP000478052">
    <property type="component" value="Unassembled WGS sequence"/>
</dbReference>
<gene>
    <name evidence="1" type="ORF">FWK35_00017039</name>
</gene>
<dbReference type="Gene3D" id="3.20.20.80">
    <property type="entry name" value="Glycosidases"/>
    <property type="match status" value="2"/>
</dbReference>
<evidence type="ECO:0000313" key="2">
    <source>
        <dbReference type="Proteomes" id="UP000478052"/>
    </source>
</evidence>
<dbReference type="SUPFAM" id="SSF51445">
    <property type="entry name" value="(Trans)glycosidases"/>
    <property type="match status" value="1"/>
</dbReference>
<evidence type="ECO:0000313" key="1">
    <source>
        <dbReference type="EMBL" id="KAF0758818.1"/>
    </source>
</evidence>
<protein>
    <submittedName>
        <fullName evidence="1">Myrosinase 1-like</fullName>
    </submittedName>
</protein>
<dbReference type="InterPro" id="IPR001360">
    <property type="entry name" value="Glyco_hydro_1"/>
</dbReference>
<name>A0A6G0YN49_APHCR</name>
<dbReference type="OrthoDB" id="65569at2759"/>
<dbReference type="EMBL" id="VUJU01003192">
    <property type="protein sequence ID" value="KAF0758818.1"/>
    <property type="molecule type" value="Genomic_DNA"/>
</dbReference>
<reference evidence="1 2" key="1">
    <citation type="submission" date="2019-08" db="EMBL/GenBank/DDBJ databases">
        <title>Whole genome of Aphis craccivora.</title>
        <authorList>
            <person name="Voronova N.V."/>
            <person name="Shulinski R.S."/>
            <person name="Bandarenka Y.V."/>
            <person name="Zhorov D.G."/>
            <person name="Warner D."/>
        </authorList>
    </citation>
    <scope>NUCLEOTIDE SEQUENCE [LARGE SCALE GENOMIC DNA]</scope>
    <source>
        <strain evidence="1">180601</strain>
        <tissue evidence="1">Whole Body</tissue>
    </source>
</reference>
<organism evidence="1 2">
    <name type="scientific">Aphis craccivora</name>
    <name type="common">Cowpea aphid</name>
    <dbReference type="NCBI Taxonomy" id="307492"/>
    <lineage>
        <taxon>Eukaryota</taxon>
        <taxon>Metazoa</taxon>
        <taxon>Ecdysozoa</taxon>
        <taxon>Arthropoda</taxon>
        <taxon>Hexapoda</taxon>
        <taxon>Insecta</taxon>
        <taxon>Pterygota</taxon>
        <taxon>Neoptera</taxon>
        <taxon>Paraneoptera</taxon>
        <taxon>Hemiptera</taxon>
        <taxon>Sternorrhyncha</taxon>
        <taxon>Aphidomorpha</taxon>
        <taxon>Aphidoidea</taxon>
        <taxon>Aphididae</taxon>
        <taxon>Aphidini</taxon>
        <taxon>Aphis</taxon>
        <taxon>Aphis</taxon>
    </lineage>
</organism>
<dbReference type="PRINTS" id="PR00131">
    <property type="entry name" value="GLHYDRLASE1"/>
</dbReference>
<dbReference type="GO" id="GO:0004553">
    <property type="term" value="F:hydrolase activity, hydrolyzing O-glycosyl compounds"/>
    <property type="evidence" value="ECO:0007669"/>
    <property type="project" value="InterPro"/>
</dbReference>
<comment type="caution">
    <text evidence="1">The sequence shown here is derived from an EMBL/GenBank/DDBJ whole genome shotgun (WGS) entry which is preliminary data.</text>
</comment>
<dbReference type="InterPro" id="IPR017853">
    <property type="entry name" value="GH"/>
</dbReference>
<keyword evidence="2" id="KW-1185">Reference proteome</keyword>
<accession>A0A6G0YN49</accession>
<dbReference type="GO" id="GO:0005975">
    <property type="term" value="P:carbohydrate metabolic process"/>
    <property type="evidence" value="ECO:0007669"/>
    <property type="project" value="InterPro"/>
</dbReference>
<proteinExistence type="predicted"/>